<reference evidence="2" key="1">
    <citation type="submission" date="2011-12" db="EMBL/GenBank/DDBJ databases">
        <title>Complete nucleotide sequence of Streptomyces circular plasmid pCQ4.</title>
        <authorList>
            <person name="Cheng Q."/>
            <person name="Tian X."/>
            <person name="Qin Z."/>
        </authorList>
    </citation>
    <scope>NUCLEOTIDE SEQUENCE</scope>
    <source>
        <strain evidence="2">W75</strain>
        <plasmid evidence="2">pCQ4</plasmid>
    </source>
</reference>
<geneLocation type="plasmid" evidence="2">
    <name>pCQ4</name>
</geneLocation>
<evidence type="ECO:0000313" key="2">
    <source>
        <dbReference type="EMBL" id="AFH75206.1"/>
    </source>
</evidence>
<dbReference type="GO" id="GO:0004519">
    <property type="term" value="F:endonuclease activity"/>
    <property type="evidence" value="ECO:0007669"/>
    <property type="project" value="InterPro"/>
</dbReference>
<dbReference type="SUPFAM" id="SSF54060">
    <property type="entry name" value="His-Me finger endonucleases"/>
    <property type="match status" value="1"/>
</dbReference>
<feature type="domain" description="HNH nuclease" evidence="1">
    <location>
        <begin position="68"/>
        <end position="109"/>
    </location>
</feature>
<evidence type="ECO:0000259" key="1">
    <source>
        <dbReference type="Pfam" id="PF13392"/>
    </source>
</evidence>
<dbReference type="InterPro" id="IPR044930">
    <property type="entry name" value="Homing_endonuclease_His-Me"/>
</dbReference>
<dbReference type="Pfam" id="PF13392">
    <property type="entry name" value="HNH_3"/>
    <property type="match status" value="1"/>
</dbReference>
<organism evidence="2">
    <name type="scientific">Streptomyces sp. W75</name>
    <dbReference type="NCBI Taxonomy" id="1170711"/>
    <lineage>
        <taxon>Bacteria</taxon>
        <taxon>Bacillati</taxon>
        <taxon>Actinomycetota</taxon>
        <taxon>Actinomycetes</taxon>
        <taxon>Kitasatosporales</taxon>
        <taxon>Streptomycetaceae</taxon>
        <taxon>Streptomyces</taxon>
    </lineage>
</organism>
<protein>
    <recommendedName>
        <fullName evidence="1">HNH nuclease domain-containing protein</fullName>
    </recommendedName>
</protein>
<dbReference type="EMBL" id="JQ340175">
    <property type="protein sequence ID" value="AFH75206.1"/>
    <property type="molecule type" value="Genomic_DNA"/>
</dbReference>
<sequence>MRTPKAGATTREFPLNVIGMPRPKTDNWIRFQKKYDHAEPRECWIWHDRTINSGYGIFWVEGSKKMTAHRYAFQHAYGYLPPVVRHSCDTKLCVNPAHLLPGTHKDNSQDMASRHRMGGGNVKLTAEQIEQIRRRFISGNHGRGGNRRQLALEYGVNAKHIWRIATGRTGDYRITDPRRKATA</sequence>
<name>I0CEJ3_9ACTN</name>
<dbReference type="InterPro" id="IPR003615">
    <property type="entry name" value="HNH_nuc"/>
</dbReference>
<dbReference type="InterPro" id="IPR044925">
    <property type="entry name" value="His-Me_finger_sf"/>
</dbReference>
<gene>
    <name evidence="2" type="ORF">pCQ4.81</name>
</gene>
<dbReference type="RefSeq" id="WP_015061020.1">
    <property type="nucleotide sequence ID" value="NC_019307.1"/>
</dbReference>
<keyword evidence="2" id="KW-0614">Plasmid</keyword>
<proteinExistence type="predicted"/>
<dbReference type="Gene3D" id="3.90.75.10">
    <property type="entry name" value="Homing Intron 3 (I-ppo) Encoded Endonuclease, Chain A"/>
    <property type="match status" value="1"/>
</dbReference>
<dbReference type="AlphaFoldDB" id="I0CEJ3"/>
<accession>I0CEJ3</accession>